<evidence type="ECO:0000256" key="6">
    <source>
        <dbReference type="SAM" id="SignalP"/>
    </source>
</evidence>
<comment type="subcellular location">
    <subcellularLocation>
        <location evidence="1">Cell outer membrane</location>
    </subcellularLocation>
</comment>
<dbReference type="Gene3D" id="1.25.40.390">
    <property type="match status" value="1"/>
</dbReference>
<keyword evidence="5" id="KW-0998">Cell outer membrane</keyword>
<sequence length="570" mass="62753">MKKLQYICLSLACLLLFSCSSDFLEKNPQAELTPEQLTTQDGVEGLLIGAYGLLNGNLNGTFGNYGAAPSQWLFGEVTSDNAHKGSNNGDQPNMNLLEQHSPTSTNDNLLNLWERCFEGIKRCNNTLRILNALQAGPGKFTEARAKEIQAEARVLRGHFYFFLTRVFKNVPYITETTTESSVPNNKDIYPNIVADFQYGVDNLTNAKPLGQVGRVDKLAAQAYLGKVLLYQKKYAEALPLFNAVIAARPDIVTLPYTDNFDITKENGPESIFAVQHAVGTDGTGGDNGNVGDILNFPYGNGLPITCCGFYQPTIDLVNSYRVDATGLPLSVTAYRTNPYKSDFGLSSTQKASYAVDQTLAVDPRLDYTVGRRGVPFRDWGNMAGDTWIRDPSNGGPFVAYKNVIEASQISSGTGPGNTNVTGLNVNIIRLADVYLMAAECQIETGDLPGALIRVNKVRQRAANLAPKTIGGTPAAVYRVGQYTSFTSPDAARDAVRRERRLELAMEGHRFYDLVRWGIAKQVLESYFTFEGGFFNYLQGITFEPRDEYFPLPQDQIDRSQGVLVQNDGYK</sequence>
<evidence type="ECO:0000256" key="3">
    <source>
        <dbReference type="ARBA" id="ARBA00022729"/>
    </source>
</evidence>
<dbReference type="InterPro" id="IPR012944">
    <property type="entry name" value="SusD_RagB_dom"/>
</dbReference>
<dbReference type="InterPro" id="IPR011990">
    <property type="entry name" value="TPR-like_helical_dom_sf"/>
</dbReference>
<feature type="domain" description="SusD-like N-terminal" evidence="8">
    <location>
        <begin position="22"/>
        <end position="229"/>
    </location>
</feature>
<dbReference type="InterPro" id="IPR033985">
    <property type="entry name" value="SusD-like_N"/>
</dbReference>
<dbReference type="Pfam" id="PF07980">
    <property type="entry name" value="SusD_RagB"/>
    <property type="match status" value="1"/>
</dbReference>
<dbReference type="Proteomes" id="UP000240912">
    <property type="component" value="Unassembled WGS sequence"/>
</dbReference>
<dbReference type="SUPFAM" id="SSF48452">
    <property type="entry name" value="TPR-like"/>
    <property type="match status" value="1"/>
</dbReference>
<dbReference type="RefSeq" id="WP_107216334.1">
    <property type="nucleotide sequence ID" value="NZ_KZ686270.1"/>
</dbReference>
<keyword evidence="3 6" id="KW-0732">Signal</keyword>
<name>A0A2T3HID9_9SPHI</name>
<evidence type="ECO:0000256" key="4">
    <source>
        <dbReference type="ARBA" id="ARBA00023136"/>
    </source>
</evidence>
<feature type="chain" id="PRO_5015729581" evidence="6">
    <location>
        <begin position="24"/>
        <end position="570"/>
    </location>
</feature>
<gene>
    <name evidence="9" type="ORF">C7T94_15555</name>
</gene>
<evidence type="ECO:0000256" key="1">
    <source>
        <dbReference type="ARBA" id="ARBA00004442"/>
    </source>
</evidence>
<evidence type="ECO:0000313" key="10">
    <source>
        <dbReference type="Proteomes" id="UP000240912"/>
    </source>
</evidence>
<feature type="domain" description="RagB/SusD" evidence="7">
    <location>
        <begin position="268"/>
        <end position="569"/>
    </location>
</feature>
<reference evidence="9 10" key="1">
    <citation type="submission" date="2018-03" db="EMBL/GenBank/DDBJ databases">
        <authorList>
            <person name="Keele B.F."/>
        </authorList>
    </citation>
    <scope>NUCLEOTIDE SEQUENCE [LARGE SCALE GENOMIC DNA]</scope>
    <source>
        <strain evidence="9 10">YL28-9</strain>
    </source>
</reference>
<evidence type="ECO:0000259" key="8">
    <source>
        <dbReference type="Pfam" id="PF14322"/>
    </source>
</evidence>
<comment type="similarity">
    <text evidence="2">Belongs to the SusD family.</text>
</comment>
<feature type="signal peptide" evidence="6">
    <location>
        <begin position="1"/>
        <end position="23"/>
    </location>
</feature>
<proteinExistence type="inferred from homology"/>
<dbReference type="PROSITE" id="PS51257">
    <property type="entry name" value="PROKAR_LIPOPROTEIN"/>
    <property type="match status" value="1"/>
</dbReference>
<dbReference type="OrthoDB" id="9792139at2"/>
<keyword evidence="4" id="KW-0472">Membrane</keyword>
<organism evidence="9 10">
    <name type="scientific">Pedobacter yulinensis</name>
    <dbReference type="NCBI Taxonomy" id="2126353"/>
    <lineage>
        <taxon>Bacteria</taxon>
        <taxon>Pseudomonadati</taxon>
        <taxon>Bacteroidota</taxon>
        <taxon>Sphingobacteriia</taxon>
        <taxon>Sphingobacteriales</taxon>
        <taxon>Sphingobacteriaceae</taxon>
        <taxon>Pedobacter</taxon>
    </lineage>
</organism>
<dbReference type="EMBL" id="PYLS01000006">
    <property type="protein sequence ID" value="PST82215.1"/>
    <property type="molecule type" value="Genomic_DNA"/>
</dbReference>
<evidence type="ECO:0000256" key="2">
    <source>
        <dbReference type="ARBA" id="ARBA00006275"/>
    </source>
</evidence>
<evidence type="ECO:0000256" key="5">
    <source>
        <dbReference type="ARBA" id="ARBA00023237"/>
    </source>
</evidence>
<evidence type="ECO:0000313" key="9">
    <source>
        <dbReference type="EMBL" id="PST82215.1"/>
    </source>
</evidence>
<dbReference type="GO" id="GO:0009279">
    <property type="term" value="C:cell outer membrane"/>
    <property type="evidence" value="ECO:0007669"/>
    <property type="project" value="UniProtKB-SubCell"/>
</dbReference>
<dbReference type="Pfam" id="PF14322">
    <property type="entry name" value="SusD-like_3"/>
    <property type="match status" value="1"/>
</dbReference>
<comment type="caution">
    <text evidence="9">The sequence shown here is derived from an EMBL/GenBank/DDBJ whole genome shotgun (WGS) entry which is preliminary data.</text>
</comment>
<dbReference type="AlphaFoldDB" id="A0A2T3HID9"/>
<protein>
    <submittedName>
        <fullName evidence="9">RagB/SusD family nutrient uptake outer membrane protein</fullName>
    </submittedName>
</protein>
<evidence type="ECO:0000259" key="7">
    <source>
        <dbReference type="Pfam" id="PF07980"/>
    </source>
</evidence>
<accession>A0A2T3HID9</accession>
<keyword evidence="10" id="KW-1185">Reference proteome</keyword>